<dbReference type="InterPro" id="IPR007889">
    <property type="entry name" value="HTH_Psq"/>
</dbReference>
<gene>
    <name evidence="4" type="ORF">FSP39_008874</name>
</gene>
<dbReference type="PANTHER" id="PTHR19303:SF74">
    <property type="entry name" value="POGO TRANSPOSABLE ELEMENT WITH KRAB DOMAIN"/>
    <property type="match status" value="1"/>
</dbReference>
<evidence type="ECO:0000256" key="1">
    <source>
        <dbReference type="SAM" id="MobiDB-lite"/>
    </source>
</evidence>
<dbReference type="InterPro" id="IPR011011">
    <property type="entry name" value="Znf_FYVE_PHD"/>
</dbReference>
<dbReference type="Gene3D" id="3.30.420.10">
    <property type="entry name" value="Ribonuclease H-like superfamily/Ribonuclease H"/>
    <property type="match status" value="1"/>
</dbReference>
<dbReference type="InterPro" id="IPR036397">
    <property type="entry name" value="RNaseH_sf"/>
</dbReference>
<dbReference type="Proteomes" id="UP001186944">
    <property type="component" value="Unassembled WGS sequence"/>
</dbReference>
<feature type="region of interest" description="Disordered" evidence="1">
    <location>
        <begin position="350"/>
        <end position="386"/>
    </location>
</feature>
<evidence type="ECO:0008006" key="6">
    <source>
        <dbReference type="Google" id="ProtNLM"/>
    </source>
</evidence>
<proteinExistence type="predicted"/>
<dbReference type="GO" id="GO:0003677">
    <property type="term" value="F:DNA binding"/>
    <property type="evidence" value="ECO:0007669"/>
    <property type="project" value="InterPro"/>
</dbReference>
<dbReference type="InterPro" id="IPR004875">
    <property type="entry name" value="DDE_SF_endonuclease_dom"/>
</dbReference>
<dbReference type="SUPFAM" id="SSF46689">
    <property type="entry name" value="Homeodomain-like"/>
    <property type="match status" value="1"/>
</dbReference>
<sequence length="546" mass="61360">MYSPTRLNNAYIAVKENNISVIRAARQFDVPETTLRDRVKGRITIDTVRSGRSPIFSMEEESQIVTHLKEMAQLGYGYTRGEVVDISTDFAVTLRKRDRNNPLTLRCSNKEIHLENKPHLIFNVDEKGIQQNHTPPSVVAGKNASVQEVMSAKSSTTNILGCGSAAGLAISPFFVFAGQRMRQDLMEGKSPGADGTVSESGWSYSEIFRKYLADHFIHHAPGRGEDPILLLLDGHKSHVSVGLVDWAKEYNIILFVLPAHTSHFLQPLDVGCYGPFHRIYNNECHKETKKMSSVITRYDICEIACRTYSKALSSENLQMAFKRTGIFPLGMSAINQEYLLPSEAFDIGCGGDAEANQGNNDHEEKRNEDSEGDASNPDVSEGPKAENFFTSKVFKIKQLKSENKKAPRKAMSKITSGHCITEEEVRDKMVVHEEMRNQPKKRKTVGTKKNADGKRMTKKARNEPTIHNSQEAGPRGEAHDSEEAIKESDKCCVCKLYTPVEIRNSVSLIFTKWVACDNCSHWVHLIYCTEERVIRKGDQFLCKHCK</sequence>
<protein>
    <recommendedName>
        <fullName evidence="6">HTH psq-type domain-containing protein</fullName>
    </recommendedName>
</protein>
<dbReference type="Gene3D" id="1.10.10.60">
    <property type="entry name" value="Homeodomain-like"/>
    <property type="match status" value="1"/>
</dbReference>
<keyword evidence="5" id="KW-1185">Reference proteome</keyword>
<feature type="domain" description="DDE-1" evidence="2">
    <location>
        <begin position="155"/>
        <end position="288"/>
    </location>
</feature>
<feature type="compositionally biased region" description="Basic and acidic residues" evidence="1">
    <location>
        <begin position="449"/>
        <end position="464"/>
    </location>
</feature>
<dbReference type="AlphaFoldDB" id="A0AA88YMQ3"/>
<organism evidence="4 5">
    <name type="scientific">Pinctada imbricata</name>
    <name type="common">Atlantic pearl-oyster</name>
    <name type="synonym">Pinctada martensii</name>
    <dbReference type="NCBI Taxonomy" id="66713"/>
    <lineage>
        <taxon>Eukaryota</taxon>
        <taxon>Metazoa</taxon>
        <taxon>Spiralia</taxon>
        <taxon>Lophotrochozoa</taxon>
        <taxon>Mollusca</taxon>
        <taxon>Bivalvia</taxon>
        <taxon>Autobranchia</taxon>
        <taxon>Pteriomorphia</taxon>
        <taxon>Pterioida</taxon>
        <taxon>Pterioidea</taxon>
        <taxon>Pteriidae</taxon>
        <taxon>Pinctada</taxon>
    </lineage>
</organism>
<evidence type="ECO:0000313" key="4">
    <source>
        <dbReference type="EMBL" id="KAK3108482.1"/>
    </source>
</evidence>
<reference evidence="4" key="1">
    <citation type="submission" date="2019-08" db="EMBL/GenBank/DDBJ databases">
        <title>The improved chromosome-level genome for the pearl oyster Pinctada fucata martensii using PacBio sequencing and Hi-C.</title>
        <authorList>
            <person name="Zheng Z."/>
        </authorList>
    </citation>
    <scope>NUCLEOTIDE SEQUENCE</scope>
    <source>
        <strain evidence="4">ZZ-2019</strain>
        <tissue evidence="4">Adductor muscle</tissue>
    </source>
</reference>
<evidence type="ECO:0000259" key="2">
    <source>
        <dbReference type="Pfam" id="PF03184"/>
    </source>
</evidence>
<evidence type="ECO:0000259" key="3">
    <source>
        <dbReference type="Pfam" id="PF05225"/>
    </source>
</evidence>
<comment type="caution">
    <text evidence="4">The sequence shown here is derived from an EMBL/GenBank/DDBJ whole genome shotgun (WGS) entry which is preliminary data.</text>
</comment>
<dbReference type="SUPFAM" id="SSF57903">
    <property type="entry name" value="FYVE/PHD zinc finger"/>
    <property type="match status" value="1"/>
</dbReference>
<dbReference type="PANTHER" id="PTHR19303">
    <property type="entry name" value="TRANSPOSON"/>
    <property type="match status" value="1"/>
</dbReference>
<accession>A0AA88YMQ3</accession>
<dbReference type="EMBL" id="VSWD01000001">
    <property type="protein sequence ID" value="KAK3108482.1"/>
    <property type="molecule type" value="Genomic_DNA"/>
</dbReference>
<dbReference type="InterPro" id="IPR050863">
    <property type="entry name" value="CenT-Element_Derived"/>
</dbReference>
<feature type="region of interest" description="Disordered" evidence="1">
    <location>
        <begin position="435"/>
        <end position="482"/>
    </location>
</feature>
<dbReference type="Pfam" id="PF05225">
    <property type="entry name" value="HTH_psq"/>
    <property type="match status" value="1"/>
</dbReference>
<dbReference type="GO" id="GO:0005634">
    <property type="term" value="C:nucleus"/>
    <property type="evidence" value="ECO:0007669"/>
    <property type="project" value="TreeGrafter"/>
</dbReference>
<evidence type="ECO:0000313" key="5">
    <source>
        <dbReference type="Proteomes" id="UP001186944"/>
    </source>
</evidence>
<feature type="compositionally biased region" description="Basic and acidic residues" evidence="1">
    <location>
        <begin position="360"/>
        <end position="369"/>
    </location>
</feature>
<dbReference type="InterPro" id="IPR009057">
    <property type="entry name" value="Homeodomain-like_sf"/>
</dbReference>
<name>A0AA88YMQ3_PINIB</name>
<dbReference type="Pfam" id="PF03184">
    <property type="entry name" value="DDE_1"/>
    <property type="match status" value="1"/>
</dbReference>
<feature type="domain" description="HTH psq-type" evidence="3">
    <location>
        <begin position="4"/>
        <end position="44"/>
    </location>
</feature>